<gene>
    <name evidence="1" type="ORF">Rhe02_89610</name>
</gene>
<dbReference type="AlphaFoldDB" id="A0A8J3QJJ3"/>
<protein>
    <recommendedName>
        <fullName evidence="3">Sporulation protein</fullName>
    </recommendedName>
</protein>
<dbReference type="PANTHER" id="PTHR40053:SF1">
    <property type="entry name" value="SPORULATION-CONTROL PROTEIN SPO0M"/>
    <property type="match status" value="1"/>
</dbReference>
<reference evidence="1" key="1">
    <citation type="submission" date="2021-01" db="EMBL/GenBank/DDBJ databases">
        <title>Whole genome shotgun sequence of Rhizocola hellebori NBRC 109834.</title>
        <authorList>
            <person name="Komaki H."/>
            <person name="Tamura T."/>
        </authorList>
    </citation>
    <scope>NUCLEOTIDE SEQUENCE</scope>
    <source>
        <strain evidence="1">NBRC 109834</strain>
    </source>
</reference>
<evidence type="ECO:0000313" key="1">
    <source>
        <dbReference type="EMBL" id="GIH10894.1"/>
    </source>
</evidence>
<sequence>MIKRLLRAFGVDGSMVRTELSISRCQPGGQLEGTVEVTAGEYPIKVGYVAFTLLANGLDFHTCQVVEGFSLGAGHRRLFDVTYGAPWETPLTMPGVEISLLTELELARAVDRSDQDPVEIDPLPAQQAILDALTELGFHLVESNVERGRLVGLPQTLDFYQEIAFLPGKPYSHRLNRIEVTFVATREKLHVVVEADRRVHPLAERDVCGRFAVDAATLAQTRWPALLDEWLSAI</sequence>
<accession>A0A8J3QJJ3</accession>
<evidence type="ECO:0000313" key="2">
    <source>
        <dbReference type="Proteomes" id="UP000612899"/>
    </source>
</evidence>
<organism evidence="1 2">
    <name type="scientific">Rhizocola hellebori</name>
    <dbReference type="NCBI Taxonomy" id="1392758"/>
    <lineage>
        <taxon>Bacteria</taxon>
        <taxon>Bacillati</taxon>
        <taxon>Actinomycetota</taxon>
        <taxon>Actinomycetes</taxon>
        <taxon>Micromonosporales</taxon>
        <taxon>Micromonosporaceae</taxon>
        <taxon>Rhizocola</taxon>
    </lineage>
</organism>
<comment type="caution">
    <text evidence="1">The sequence shown here is derived from an EMBL/GenBank/DDBJ whole genome shotgun (WGS) entry which is preliminary data.</text>
</comment>
<name>A0A8J3QJJ3_9ACTN</name>
<keyword evidence="2" id="KW-1185">Reference proteome</keyword>
<evidence type="ECO:0008006" key="3">
    <source>
        <dbReference type="Google" id="ProtNLM"/>
    </source>
</evidence>
<dbReference type="InterPro" id="IPR009776">
    <property type="entry name" value="Spore_0_M"/>
</dbReference>
<dbReference type="EMBL" id="BONY01000111">
    <property type="protein sequence ID" value="GIH10894.1"/>
    <property type="molecule type" value="Genomic_DNA"/>
</dbReference>
<dbReference type="Pfam" id="PF07070">
    <property type="entry name" value="Spo0M"/>
    <property type="match status" value="1"/>
</dbReference>
<dbReference type="RefSeq" id="WP_203914616.1">
    <property type="nucleotide sequence ID" value="NZ_BONY01000111.1"/>
</dbReference>
<dbReference type="PANTHER" id="PTHR40053">
    <property type="entry name" value="SPORULATION-CONTROL PROTEIN SPO0M"/>
    <property type="match status" value="1"/>
</dbReference>
<proteinExistence type="predicted"/>
<dbReference type="Proteomes" id="UP000612899">
    <property type="component" value="Unassembled WGS sequence"/>
</dbReference>